<comment type="caution">
    <text evidence="5">The sequence shown here is derived from an EMBL/GenBank/DDBJ whole genome shotgun (WGS) entry which is preliminary data.</text>
</comment>
<organism evidence="5 6">
    <name type="scientific">Saccharopolyspora gregorii</name>
    <dbReference type="NCBI Taxonomy" id="33914"/>
    <lineage>
        <taxon>Bacteria</taxon>
        <taxon>Bacillati</taxon>
        <taxon>Actinomycetota</taxon>
        <taxon>Actinomycetes</taxon>
        <taxon>Pseudonocardiales</taxon>
        <taxon>Pseudonocardiaceae</taxon>
        <taxon>Saccharopolyspora</taxon>
    </lineage>
</organism>
<proteinExistence type="predicted"/>
<dbReference type="RefSeq" id="WP_344926560.1">
    <property type="nucleotide sequence ID" value="NZ_BAAAYK010000038.1"/>
</dbReference>
<evidence type="ECO:0000259" key="4">
    <source>
        <dbReference type="PROSITE" id="PS50949"/>
    </source>
</evidence>
<dbReference type="Pfam" id="PF00392">
    <property type="entry name" value="GntR"/>
    <property type="match status" value="1"/>
</dbReference>
<dbReference type="PANTHER" id="PTHR43537">
    <property type="entry name" value="TRANSCRIPTIONAL REGULATOR, GNTR FAMILY"/>
    <property type="match status" value="1"/>
</dbReference>
<dbReference type="Gene3D" id="1.20.120.530">
    <property type="entry name" value="GntR ligand-binding domain-like"/>
    <property type="match status" value="1"/>
</dbReference>
<name>A0ABP6RSS6_9PSEU</name>
<reference evidence="6" key="1">
    <citation type="journal article" date="2019" name="Int. J. Syst. Evol. Microbiol.">
        <title>The Global Catalogue of Microorganisms (GCM) 10K type strain sequencing project: providing services to taxonomists for standard genome sequencing and annotation.</title>
        <authorList>
            <consortium name="The Broad Institute Genomics Platform"/>
            <consortium name="The Broad Institute Genome Sequencing Center for Infectious Disease"/>
            <person name="Wu L."/>
            <person name="Ma J."/>
        </authorList>
    </citation>
    <scope>NUCLEOTIDE SEQUENCE [LARGE SCALE GENOMIC DNA]</scope>
    <source>
        <strain evidence="6">JCM 9687</strain>
    </source>
</reference>
<feature type="domain" description="HTH gntR-type" evidence="4">
    <location>
        <begin position="9"/>
        <end position="77"/>
    </location>
</feature>
<dbReference type="SMART" id="SM00345">
    <property type="entry name" value="HTH_GNTR"/>
    <property type="match status" value="1"/>
</dbReference>
<accession>A0ABP6RSS6</accession>
<dbReference type="Proteomes" id="UP001500483">
    <property type="component" value="Unassembled WGS sequence"/>
</dbReference>
<keyword evidence="2" id="KW-0238">DNA-binding</keyword>
<dbReference type="CDD" id="cd07377">
    <property type="entry name" value="WHTH_GntR"/>
    <property type="match status" value="1"/>
</dbReference>
<dbReference type="EMBL" id="BAAAYK010000038">
    <property type="protein sequence ID" value="GAA3357548.1"/>
    <property type="molecule type" value="Genomic_DNA"/>
</dbReference>
<dbReference type="SUPFAM" id="SSF46785">
    <property type="entry name" value="Winged helix' DNA-binding domain"/>
    <property type="match status" value="1"/>
</dbReference>
<keyword evidence="6" id="KW-1185">Reference proteome</keyword>
<evidence type="ECO:0000256" key="3">
    <source>
        <dbReference type="ARBA" id="ARBA00023163"/>
    </source>
</evidence>
<evidence type="ECO:0000313" key="6">
    <source>
        <dbReference type="Proteomes" id="UP001500483"/>
    </source>
</evidence>
<dbReference type="PROSITE" id="PS50949">
    <property type="entry name" value="HTH_GNTR"/>
    <property type="match status" value="1"/>
</dbReference>
<dbReference type="InterPro" id="IPR008920">
    <property type="entry name" value="TF_FadR/GntR_C"/>
</dbReference>
<dbReference type="Pfam" id="PF07729">
    <property type="entry name" value="FCD"/>
    <property type="match status" value="1"/>
</dbReference>
<evidence type="ECO:0000313" key="5">
    <source>
        <dbReference type="EMBL" id="GAA3357548.1"/>
    </source>
</evidence>
<dbReference type="InterPro" id="IPR011711">
    <property type="entry name" value="GntR_C"/>
</dbReference>
<evidence type="ECO:0000256" key="1">
    <source>
        <dbReference type="ARBA" id="ARBA00023015"/>
    </source>
</evidence>
<dbReference type="PANTHER" id="PTHR43537:SF47">
    <property type="entry name" value="REGULATORY PROTEIN GNTR HTH"/>
    <property type="match status" value="1"/>
</dbReference>
<dbReference type="SUPFAM" id="SSF48008">
    <property type="entry name" value="GntR ligand-binding domain-like"/>
    <property type="match status" value="1"/>
</dbReference>
<dbReference type="SMART" id="SM00895">
    <property type="entry name" value="FCD"/>
    <property type="match status" value="1"/>
</dbReference>
<dbReference type="InterPro" id="IPR000524">
    <property type="entry name" value="Tscrpt_reg_HTH_GntR"/>
</dbReference>
<dbReference type="InterPro" id="IPR036390">
    <property type="entry name" value="WH_DNA-bd_sf"/>
</dbReference>
<gene>
    <name evidence="5" type="ORF">GCM10020366_26060</name>
</gene>
<sequence>MTVRTLQRTSLPGQVIAQVQDLIRRGEWPVGTKLPPETQLARDMGVGHSTVREALRAMAHFGMLETRPGSGTFVRADSDLAASLSRRISADALEGLEARNSLERDAARLATLRRTDDDLAALREHLHAQHAAYDDGDADRYAEADVEFHRALVAAAHNSVLDELYAGLTVVLRRTIGSAVAELQHEHSHLHASHVDLVDAVERRDAAAADRAVGEHLALAEDLFRRS</sequence>
<keyword evidence="3" id="KW-0804">Transcription</keyword>
<dbReference type="Gene3D" id="1.10.10.10">
    <property type="entry name" value="Winged helix-like DNA-binding domain superfamily/Winged helix DNA-binding domain"/>
    <property type="match status" value="1"/>
</dbReference>
<dbReference type="InterPro" id="IPR036388">
    <property type="entry name" value="WH-like_DNA-bd_sf"/>
</dbReference>
<keyword evidence="1" id="KW-0805">Transcription regulation</keyword>
<protein>
    <submittedName>
        <fullName evidence="5">FadR/GntR family transcriptional regulator</fullName>
    </submittedName>
</protein>
<evidence type="ECO:0000256" key="2">
    <source>
        <dbReference type="ARBA" id="ARBA00023125"/>
    </source>
</evidence>